<dbReference type="EMBL" id="LKEW01001056">
    <property type="protein sequence ID" value="KYN45464.1"/>
    <property type="molecule type" value="Genomic_DNA"/>
</dbReference>
<dbReference type="InterPro" id="IPR011009">
    <property type="entry name" value="Kinase-like_dom_sf"/>
</dbReference>
<name>A0A151K1C7_9HYME</name>
<reference evidence="7 8" key="1">
    <citation type="submission" date="2015-09" db="EMBL/GenBank/DDBJ databases">
        <title>Atta colombica WGS genome.</title>
        <authorList>
            <person name="Nygaard S."/>
            <person name="Hu H."/>
            <person name="Boomsma J."/>
            <person name="Zhang G."/>
        </authorList>
    </citation>
    <scope>NUCLEOTIDE SEQUENCE [LARGE SCALE GENOMIC DNA]</scope>
    <source>
        <strain evidence="7">Treedump-2</strain>
        <tissue evidence="7">Whole body</tissue>
    </source>
</reference>
<dbReference type="InterPro" id="IPR020635">
    <property type="entry name" value="Tyr_kinase_cat_dom"/>
</dbReference>
<dbReference type="Proteomes" id="UP000078540">
    <property type="component" value="Unassembled WGS sequence"/>
</dbReference>
<dbReference type="Gene3D" id="1.10.510.10">
    <property type="entry name" value="Transferase(Phosphotransferase) domain 1"/>
    <property type="match status" value="1"/>
</dbReference>
<dbReference type="Pfam" id="PF07714">
    <property type="entry name" value="PK_Tyr_Ser-Thr"/>
    <property type="match status" value="1"/>
</dbReference>
<evidence type="ECO:0000259" key="6">
    <source>
        <dbReference type="PROSITE" id="PS50011"/>
    </source>
</evidence>
<dbReference type="AlphaFoldDB" id="A0A151K1C7"/>
<dbReference type="PANTHER" id="PTHR11920:SF494">
    <property type="entry name" value="ATRIAL NATRIURETIC PEPTIDE RECEPTOR 2"/>
    <property type="match status" value="1"/>
</dbReference>
<evidence type="ECO:0000256" key="5">
    <source>
        <dbReference type="ARBA" id="ARBA00023293"/>
    </source>
</evidence>
<sequence length="195" mass="22302">MKDLQHDHLVRFYGACLEPPHCCLLTEYCPKGSLQCHVYISNNIGNDIHTVLIPEAYDILENEQIKLDRVFRGSLIHDIVRGMVYLHASEVKSHGNLKSSNCVVDSRFVLKIADFGLHELRRSADVDSDGDKNSYAYWRKQLWTAPELLRMERQLPEGTQKGDVYSFAIIVHEIVMRQGPFYLGDNNELSPKGKS</sequence>
<dbReference type="GO" id="GO:0007168">
    <property type="term" value="P:receptor guanylyl cyclase signaling pathway"/>
    <property type="evidence" value="ECO:0007669"/>
    <property type="project" value="TreeGrafter"/>
</dbReference>
<accession>A0A151K1C7</accession>
<dbReference type="GO" id="GO:0005524">
    <property type="term" value="F:ATP binding"/>
    <property type="evidence" value="ECO:0007669"/>
    <property type="project" value="InterPro"/>
</dbReference>
<dbReference type="GO" id="GO:0004016">
    <property type="term" value="F:adenylate cyclase activity"/>
    <property type="evidence" value="ECO:0007669"/>
    <property type="project" value="TreeGrafter"/>
</dbReference>
<dbReference type="PROSITE" id="PS50011">
    <property type="entry name" value="PROTEIN_KINASE_DOM"/>
    <property type="match status" value="1"/>
</dbReference>
<dbReference type="EC" id="4.6.1.2" evidence="2"/>
<dbReference type="PANTHER" id="PTHR11920">
    <property type="entry name" value="GUANYLYL CYCLASE"/>
    <property type="match status" value="1"/>
</dbReference>
<keyword evidence="8" id="KW-1185">Reference proteome</keyword>
<dbReference type="GO" id="GO:0005886">
    <property type="term" value="C:plasma membrane"/>
    <property type="evidence" value="ECO:0007669"/>
    <property type="project" value="TreeGrafter"/>
</dbReference>
<keyword evidence="3" id="KW-0547">Nucleotide-binding</keyword>
<keyword evidence="4" id="KW-0456">Lyase</keyword>
<dbReference type="InterPro" id="IPR050401">
    <property type="entry name" value="Cyclic_nucleotide_synthase"/>
</dbReference>
<keyword evidence="5" id="KW-0141">cGMP biosynthesis</keyword>
<protein>
    <recommendedName>
        <fullName evidence="2">guanylate cyclase</fullName>
        <ecNumber evidence="2">4.6.1.2</ecNumber>
    </recommendedName>
</protein>
<dbReference type="InterPro" id="IPR001245">
    <property type="entry name" value="Ser-Thr/Tyr_kinase_cat_dom"/>
</dbReference>
<dbReference type="GO" id="GO:0004383">
    <property type="term" value="F:guanylate cyclase activity"/>
    <property type="evidence" value="ECO:0007669"/>
    <property type="project" value="UniProtKB-EC"/>
</dbReference>
<evidence type="ECO:0000313" key="7">
    <source>
        <dbReference type="EMBL" id="KYN45464.1"/>
    </source>
</evidence>
<evidence type="ECO:0000313" key="8">
    <source>
        <dbReference type="Proteomes" id="UP000078540"/>
    </source>
</evidence>
<dbReference type="GO" id="GO:0004713">
    <property type="term" value="F:protein tyrosine kinase activity"/>
    <property type="evidence" value="ECO:0007669"/>
    <property type="project" value="InterPro"/>
</dbReference>
<feature type="domain" description="Protein kinase" evidence="6">
    <location>
        <begin position="1"/>
        <end position="195"/>
    </location>
</feature>
<dbReference type="GO" id="GO:0001653">
    <property type="term" value="F:peptide receptor activity"/>
    <property type="evidence" value="ECO:0007669"/>
    <property type="project" value="TreeGrafter"/>
</dbReference>
<evidence type="ECO:0000256" key="3">
    <source>
        <dbReference type="ARBA" id="ARBA00022741"/>
    </source>
</evidence>
<evidence type="ECO:0000256" key="2">
    <source>
        <dbReference type="ARBA" id="ARBA00012202"/>
    </source>
</evidence>
<dbReference type="SUPFAM" id="SSF56112">
    <property type="entry name" value="Protein kinase-like (PK-like)"/>
    <property type="match status" value="1"/>
</dbReference>
<dbReference type="InterPro" id="IPR000719">
    <property type="entry name" value="Prot_kinase_dom"/>
</dbReference>
<evidence type="ECO:0000256" key="4">
    <source>
        <dbReference type="ARBA" id="ARBA00023239"/>
    </source>
</evidence>
<evidence type="ECO:0000256" key="1">
    <source>
        <dbReference type="ARBA" id="ARBA00001436"/>
    </source>
</evidence>
<comment type="catalytic activity">
    <reaction evidence="1">
        <text>GTP = 3',5'-cyclic GMP + diphosphate</text>
        <dbReference type="Rhea" id="RHEA:13665"/>
        <dbReference type="ChEBI" id="CHEBI:33019"/>
        <dbReference type="ChEBI" id="CHEBI:37565"/>
        <dbReference type="ChEBI" id="CHEBI:57746"/>
        <dbReference type="EC" id="4.6.1.2"/>
    </reaction>
</comment>
<dbReference type="STRING" id="520822.A0A151K1C7"/>
<keyword evidence="7" id="KW-0675">Receptor</keyword>
<dbReference type="SMART" id="SM00219">
    <property type="entry name" value="TyrKc"/>
    <property type="match status" value="1"/>
</dbReference>
<comment type="caution">
    <text evidence="7">The sequence shown here is derived from an EMBL/GenBank/DDBJ whole genome shotgun (WGS) entry which is preliminary data.</text>
</comment>
<organism evidence="7 8">
    <name type="scientific">Atta colombica</name>
    <dbReference type="NCBI Taxonomy" id="520822"/>
    <lineage>
        <taxon>Eukaryota</taxon>
        <taxon>Metazoa</taxon>
        <taxon>Ecdysozoa</taxon>
        <taxon>Arthropoda</taxon>
        <taxon>Hexapoda</taxon>
        <taxon>Insecta</taxon>
        <taxon>Pterygota</taxon>
        <taxon>Neoptera</taxon>
        <taxon>Endopterygota</taxon>
        <taxon>Hymenoptera</taxon>
        <taxon>Apocrita</taxon>
        <taxon>Aculeata</taxon>
        <taxon>Formicoidea</taxon>
        <taxon>Formicidae</taxon>
        <taxon>Myrmicinae</taxon>
        <taxon>Atta</taxon>
    </lineage>
</organism>
<proteinExistence type="predicted"/>
<gene>
    <name evidence="7" type="ORF">ALC53_00022</name>
</gene>